<evidence type="ECO:0000313" key="2">
    <source>
        <dbReference type="EMBL" id="GGI99289.1"/>
    </source>
</evidence>
<evidence type="ECO:0000313" key="3">
    <source>
        <dbReference type="Proteomes" id="UP000597989"/>
    </source>
</evidence>
<keyword evidence="1" id="KW-1133">Transmembrane helix</keyword>
<sequence length="96" mass="10527">MASVNPLVTRAEQLANIRQIYPPERRSVERPAFRLSGAPYTSVATLVFVGAVLVLMAFDYPVGTFAVASIGLIAPALVLGWFVVRRKVNDIADIRR</sequence>
<dbReference type="Proteomes" id="UP000597989">
    <property type="component" value="Unassembled WGS sequence"/>
</dbReference>
<gene>
    <name evidence="2" type="ORF">GCM10011581_40600</name>
</gene>
<protein>
    <submittedName>
        <fullName evidence="2">Uncharacterized protein</fullName>
    </submittedName>
</protein>
<name>A0A917K409_9PSEU</name>
<feature type="transmembrane region" description="Helical" evidence="1">
    <location>
        <begin position="35"/>
        <end position="58"/>
    </location>
</feature>
<dbReference type="EMBL" id="BMMT01000016">
    <property type="protein sequence ID" value="GGI99289.1"/>
    <property type="molecule type" value="Genomic_DNA"/>
</dbReference>
<reference evidence="2 3" key="1">
    <citation type="journal article" date="2014" name="Int. J. Syst. Evol. Microbiol.">
        <title>Complete genome sequence of Corynebacterium casei LMG S-19264T (=DSM 44701T), isolated from a smear-ripened cheese.</title>
        <authorList>
            <consortium name="US DOE Joint Genome Institute (JGI-PGF)"/>
            <person name="Walter F."/>
            <person name="Albersmeier A."/>
            <person name="Kalinowski J."/>
            <person name="Ruckert C."/>
        </authorList>
    </citation>
    <scope>NUCLEOTIDE SEQUENCE [LARGE SCALE GENOMIC DNA]</scope>
    <source>
        <strain evidence="2 3">CGMCC 4.7206</strain>
    </source>
</reference>
<evidence type="ECO:0000256" key="1">
    <source>
        <dbReference type="SAM" id="Phobius"/>
    </source>
</evidence>
<comment type="caution">
    <text evidence="2">The sequence shown here is derived from an EMBL/GenBank/DDBJ whole genome shotgun (WGS) entry which is preliminary data.</text>
</comment>
<accession>A0A917K409</accession>
<keyword evidence="1" id="KW-0812">Transmembrane</keyword>
<proteinExistence type="predicted"/>
<keyword evidence="1" id="KW-0472">Membrane</keyword>
<feature type="transmembrane region" description="Helical" evidence="1">
    <location>
        <begin position="64"/>
        <end position="84"/>
    </location>
</feature>
<dbReference type="AlphaFoldDB" id="A0A917K409"/>
<dbReference type="RefSeq" id="WP_229680348.1">
    <property type="nucleotide sequence ID" value="NZ_BMMT01000016.1"/>
</dbReference>
<organism evidence="2 3">
    <name type="scientific">Saccharopolyspora thermophila</name>
    <dbReference type="NCBI Taxonomy" id="89367"/>
    <lineage>
        <taxon>Bacteria</taxon>
        <taxon>Bacillati</taxon>
        <taxon>Actinomycetota</taxon>
        <taxon>Actinomycetes</taxon>
        <taxon>Pseudonocardiales</taxon>
        <taxon>Pseudonocardiaceae</taxon>
        <taxon>Saccharopolyspora</taxon>
    </lineage>
</organism>